<evidence type="ECO:0008006" key="3">
    <source>
        <dbReference type="Google" id="ProtNLM"/>
    </source>
</evidence>
<protein>
    <recommendedName>
        <fullName evidence="3">L-rhamnose mutarotase</fullName>
    </recommendedName>
</protein>
<dbReference type="PANTHER" id="PTHR34389:SF2">
    <property type="entry name" value="L-RHAMNOSE MUTAROTASE"/>
    <property type="match status" value="1"/>
</dbReference>
<name>A0AAD7B6H3_9AGAR</name>
<dbReference type="Pfam" id="PF05336">
    <property type="entry name" value="rhaM"/>
    <property type="match status" value="1"/>
</dbReference>
<dbReference type="Proteomes" id="UP001221142">
    <property type="component" value="Unassembled WGS sequence"/>
</dbReference>
<proteinExistence type="predicted"/>
<dbReference type="PANTHER" id="PTHR34389">
    <property type="entry name" value="L-RHAMNOSE MUTAROTASE"/>
    <property type="match status" value="1"/>
</dbReference>
<organism evidence="1 2">
    <name type="scientific">Roridomyces roridus</name>
    <dbReference type="NCBI Taxonomy" id="1738132"/>
    <lineage>
        <taxon>Eukaryota</taxon>
        <taxon>Fungi</taxon>
        <taxon>Dikarya</taxon>
        <taxon>Basidiomycota</taxon>
        <taxon>Agaricomycotina</taxon>
        <taxon>Agaricomycetes</taxon>
        <taxon>Agaricomycetidae</taxon>
        <taxon>Agaricales</taxon>
        <taxon>Marasmiineae</taxon>
        <taxon>Mycenaceae</taxon>
        <taxon>Roridomyces</taxon>
    </lineage>
</organism>
<reference evidence="1" key="1">
    <citation type="submission" date="2023-03" db="EMBL/GenBank/DDBJ databases">
        <title>Massive genome expansion in bonnet fungi (Mycena s.s.) driven by repeated elements and novel gene families across ecological guilds.</title>
        <authorList>
            <consortium name="Lawrence Berkeley National Laboratory"/>
            <person name="Harder C.B."/>
            <person name="Miyauchi S."/>
            <person name="Viragh M."/>
            <person name="Kuo A."/>
            <person name="Thoen E."/>
            <person name="Andreopoulos B."/>
            <person name="Lu D."/>
            <person name="Skrede I."/>
            <person name="Drula E."/>
            <person name="Henrissat B."/>
            <person name="Morin E."/>
            <person name="Kohler A."/>
            <person name="Barry K."/>
            <person name="LaButti K."/>
            <person name="Morin E."/>
            <person name="Salamov A."/>
            <person name="Lipzen A."/>
            <person name="Mereny Z."/>
            <person name="Hegedus B."/>
            <person name="Baldrian P."/>
            <person name="Stursova M."/>
            <person name="Weitz H."/>
            <person name="Taylor A."/>
            <person name="Grigoriev I.V."/>
            <person name="Nagy L.G."/>
            <person name="Martin F."/>
            <person name="Kauserud H."/>
        </authorList>
    </citation>
    <scope>NUCLEOTIDE SEQUENCE</scope>
    <source>
        <strain evidence="1">9284</strain>
    </source>
</reference>
<gene>
    <name evidence="1" type="ORF">FB45DRAFT_312721</name>
</gene>
<dbReference type="GO" id="GO:0016857">
    <property type="term" value="F:racemase and epimerase activity, acting on carbohydrates and derivatives"/>
    <property type="evidence" value="ECO:0007669"/>
    <property type="project" value="InterPro"/>
</dbReference>
<dbReference type="Gene3D" id="3.30.70.100">
    <property type="match status" value="1"/>
</dbReference>
<dbReference type="InterPro" id="IPR011008">
    <property type="entry name" value="Dimeric_a/b-barrel"/>
</dbReference>
<keyword evidence="2" id="KW-1185">Reference proteome</keyword>
<dbReference type="AlphaFoldDB" id="A0AAD7B6H3"/>
<evidence type="ECO:0000313" key="2">
    <source>
        <dbReference type="Proteomes" id="UP001221142"/>
    </source>
</evidence>
<dbReference type="EMBL" id="JARKIF010000032">
    <property type="protein sequence ID" value="KAJ7611630.1"/>
    <property type="molecule type" value="Genomic_DNA"/>
</dbReference>
<sequence length="195" mass="21722">MTSIEFLEIIKQLHVGSIAKLIKVEDLAESAGVVAQVSRFTLTSKSDGTTSPESAELIHVVGPERAGRWRDNLPLNMPAKRVCQLVKLKPSAEAEYRELHAAVWPAVLAALERAHVTDYSIHYYRPLGLLVANFKYIGSDYEADMKKVAEDPETQRWRKVTDVLQETLVDGATGSGGEIPWWAEAEEVFRFEGKA</sequence>
<comment type="caution">
    <text evidence="1">The sequence shown here is derived from an EMBL/GenBank/DDBJ whole genome shotgun (WGS) entry which is preliminary data.</text>
</comment>
<dbReference type="SUPFAM" id="SSF54909">
    <property type="entry name" value="Dimeric alpha+beta barrel"/>
    <property type="match status" value="1"/>
</dbReference>
<evidence type="ECO:0000313" key="1">
    <source>
        <dbReference type="EMBL" id="KAJ7611630.1"/>
    </source>
</evidence>
<dbReference type="InterPro" id="IPR008000">
    <property type="entry name" value="Rham/fucose_mutarotase"/>
</dbReference>
<accession>A0AAD7B6H3</accession>